<organism evidence="7 8">
    <name type="scientific">Dreissena polymorpha</name>
    <name type="common">Zebra mussel</name>
    <name type="synonym">Mytilus polymorpha</name>
    <dbReference type="NCBI Taxonomy" id="45954"/>
    <lineage>
        <taxon>Eukaryota</taxon>
        <taxon>Metazoa</taxon>
        <taxon>Spiralia</taxon>
        <taxon>Lophotrochozoa</taxon>
        <taxon>Mollusca</taxon>
        <taxon>Bivalvia</taxon>
        <taxon>Autobranchia</taxon>
        <taxon>Heteroconchia</taxon>
        <taxon>Euheterodonta</taxon>
        <taxon>Imparidentia</taxon>
        <taxon>Neoheterodontei</taxon>
        <taxon>Myida</taxon>
        <taxon>Dreissenoidea</taxon>
        <taxon>Dreissenidae</taxon>
        <taxon>Dreissena</taxon>
    </lineage>
</organism>
<accession>A0A9D4MU74</accession>
<gene>
    <name evidence="7" type="ORF">DPMN_006245</name>
</gene>
<dbReference type="PROSITE" id="PS51058">
    <property type="entry name" value="ZF_CXXC"/>
    <property type="match status" value="1"/>
</dbReference>
<evidence type="ECO:0000259" key="6">
    <source>
        <dbReference type="PROSITE" id="PS51058"/>
    </source>
</evidence>
<dbReference type="InterPro" id="IPR002857">
    <property type="entry name" value="Znf_CXXC"/>
</dbReference>
<evidence type="ECO:0000256" key="3">
    <source>
        <dbReference type="ARBA" id="ARBA00022833"/>
    </source>
</evidence>
<reference evidence="7" key="2">
    <citation type="submission" date="2020-11" db="EMBL/GenBank/DDBJ databases">
        <authorList>
            <person name="McCartney M.A."/>
            <person name="Auch B."/>
            <person name="Kono T."/>
            <person name="Mallez S."/>
            <person name="Becker A."/>
            <person name="Gohl D.M."/>
            <person name="Silverstein K.A.T."/>
            <person name="Koren S."/>
            <person name="Bechman K.B."/>
            <person name="Herman A."/>
            <person name="Abrahante J.E."/>
            <person name="Garbe J."/>
        </authorList>
    </citation>
    <scope>NUCLEOTIDE SEQUENCE</scope>
    <source>
        <strain evidence="7">Duluth1</strain>
        <tissue evidence="7">Whole animal</tissue>
    </source>
</reference>
<evidence type="ECO:0000256" key="1">
    <source>
        <dbReference type="ARBA" id="ARBA00022723"/>
    </source>
</evidence>
<dbReference type="EMBL" id="JAIWYP010000001">
    <property type="protein sequence ID" value="KAH3882310.1"/>
    <property type="molecule type" value="Genomic_DNA"/>
</dbReference>
<evidence type="ECO:0000256" key="5">
    <source>
        <dbReference type="SAM" id="MobiDB-lite"/>
    </source>
</evidence>
<keyword evidence="8" id="KW-1185">Reference proteome</keyword>
<dbReference type="OrthoDB" id="6161078at2759"/>
<feature type="domain" description="CXXC-type" evidence="6">
    <location>
        <begin position="45"/>
        <end position="87"/>
    </location>
</feature>
<dbReference type="AlphaFoldDB" id="A0A9D4MU74"/>
<evidence type="ECO:0000256" key="4">
    <source>
        <dbReference type="PROSITE-ProRule" id="PRU00509"/>
    </source>
</evidence>
<comment type="caution">
    <text evidence="7">The sequence shown here is derived from an EMBL/GenBank/DDBJ whole genome shotgun (WGS) entry which is preliminary data.</text>
</comment>
<keyword evidence="2 4" id="KW-0863">Zinc-finger</keyword>
<dbReference type="Proteomes" id="UP000828390">
    <property type="component" value="Unassembled WGS sequence"/>
</dbReference>
<evidence type="ECO:0000313" key="8">
    <source>
        <dbReference type="Proteomes" id="UP000828390"/>
    </source>
</evidence>
<evidence type="ECO:0000313" key="7">
    <source>
        <dbReference type="EMBL" id="KAH3882310.1"/>
    </source>
</evidence>
<protein>
    <recommendedName>
        <fullName evidence="6">CXXC-type domain-containing protein</fullName>
    </recommendedName>
</protein>
<dbReference type="GO" id="GO:0008270">
    <property type="term" value="F:zinc ion binding"/>
    <property type="evidence" value="ECO:0007669"/>
    <property type="project" value="UniProtKB-KW"/>
</dbReference>
<name>A0A9D4MU74_DREPO</name>
<feature type="region of interest" description="Disordered" evidence="5">
    <location>
        <begin position="93"/>
        <end position="176"/>
    </location>
</feature>
<keyword evidence="1" id="KW-0479">Metal-binding</keyword>
<feature type="compositionally biased region" description="Polar residues" evidence="5">
    <location>
        <begin position="99"/>
        <end position="110"/>
    </location>
</feature>
<evidence type="ECO:0000256" key="2">
    <source>
        <dbReference type="ARBA" id="ARBA00022771"/>
    </source>
</evidence>
<dbReference type="GO" id="GO:0003677">
    <property type="term" value="F:DNA binding"/>
    <property type="evidence" value="ECO:0007669"/>
    <property type="project" value="InterPro"/>
</dbReference>
<feature type="compositionally biased region" description="Low complexity" evidence="5">
    <location>
        <begin position="148"/>
        <end position="159"/>
    </location>
</feature>
<sequence length="812" mass="89928">MSDSGPSGGMSFPQKVHTEDEDFVIELDDHHLDGAHDAYGMDDRSRCKRRKRCGQCGPCQVKENCMKCHFCVRKDVLKQTCIYRKCIYLRSKPKPYSRPHQSPQGGNVSPQRAHGHPSQVKSPPLGSHSGMAFHDAGGHLPDARSENPFFPSQLPQQPSMVHGAHPNNGYLSPPNPVLERTAALPNAAGNNSLNMQMNMSPHQHVQANATSPPVQKPDHTSPVMPQPVNSPLAAGMPGLHATPMSSCSSVPHMSASLSHVGPTIPLVMQQMSNNSLSGLPTLPTMGNIPGLGDRSLNDYRSVDQFPLSGHHPHFPSVHPHMTQREPSGLFSDHARISHMNYNHTANHLDTLGRGPNDSSCMYHPGLSYSMPGPFQPSGPSFFTGPADMNPFRSNFLNSFPPGYSYPPDRYREGFGTLPFSRLGITSPTSFPQYPGQGGGYRVGNALSQQYYNSQHGCPKNGSRPPVSPSIDDVKVIQEGYNKNSSQKSTANENDVPKQCKNRKNSEFEFISPKGREKKMKKEKLDNSPRDQLFSSMAHLQPWNDLFAHHAMFGGDPLSPNNLAMSQIERWRLSPWYNSRSDDVRSRASTSTLSSDFECEVIGIDDQQVNALIRSDGCNSIEIEFDNRSISSTDSSPRKMLCRSSLSCEGLISPDKNLQLPFNRPLSPEPRSFFHPWNNRSPITMMSEQEMMKSFKKAFNIPDSFSTSKKNGGISSDTFKYNLGHNQTTDMRKGSALIENEKPKTKTFVKESVCIKQDLGEEGSVQLELPGNKVTIENIVFTEELLKNSSDIEELRKFISNSQGSTDQNHVND</sequence>
<reference evidence="7" key="1">
    <citation type="journal article" date="2019" name="bioRxiv">
        <title>The Genome of the Zebra Mussel, Dreissena polymorpha: A Resource for Invasive Species Research.</title>
        <authorList>
            <person name="McCartney M.A."/>
            <person name="Auch B."/>
            <person name="Kono T."/>
            <person name="Mallez S."/>
            <person name="Zhang Y."/>
            <person name="Obille A."/>
            <person name="Becker A."/>
            <person name="Abrahante J.E."/>
            <person name="Garbe J."/>
            <person name="Badalamenti J.P."/>
            <person name="Herman A."/>
            <person name="Mangelson H."/>
            <person name="Liachko I."/>
            <person name="Sullivan S."/>
            <person name="Sone E.D."/>
            <person name="Koren S."/>
            <person name="Silverstein K.A.T."/>
            <person name="Beckman K.B."/>
            <person name="Gohl D.M."/>
        </authorList>
    </citation>
    <scope>NUCLEOTIDE SEQUENCE</scope>
    <source>
        <strain evidence="7">Duluth1</strain>
        <tissue evidence="7">Whole animal</tissue>
    </source>
</reference>
<proteinExistence type="predicted"/>
<feature type="region of interest" description="Disordered" evidence="5">
    <location>
        <begin position="482"/>
        <end position="523"/>
    </location>
</feature>
<feature type="compositionally biased region" description="Polar residues" evidence="5">
    <location>
        <begin position="482"/>
        <end position="492"/>
    </location>
</feature>
<keyword evidence="3" id="KW-0862">Zinc</keyword>